<feature type="domain" description="Primosomal protein N' 3' DNA-binding" evidence="4">
    <location>
        <begin position="8"/>
        <end position="98"/>
    </location>
</feature>
<evidence type="ECO:0000259" key="4">
    <source>
        <dbReference type="Pfam" id="PF17764"/>
    </source>
</evidence>
<reference evidence="5 6" key="1">
    <citation type="submission" date="2024-02" db="EMBL/GenBank/DDBJ databases">
        <title>Lysinimicrobium sediminis NBRC 112286.</title>
        <authorList>
            <person name="Ichikawa N."/>
            <person name="Katano-Makiyama Y."/>
            <person name="Hidaka K."/>
        </authorList>
    </citation>
    <scope>NUCLEOTIDE SEQUENCE [LARGE SCALE GENOMIC DNA]</scope>
    <source>
        <strain evidence="5 6">NBRC 112286</strain>
    </source>
</reference>
<keyword evidence="3" id="KW-0238">DNA-binding</keyword>
<dbReference type="Proteomes" id="UP001426770">
    <property type="component" value="Unassembled WGS sequence"/>
</dbReference>
<keyword evidence="1" id="KW-0547">Nucleotide-binding</keyword>
<evidence type="ECO:0000313" key="5">
    <source>
        <dbReference type="EMBL" id="GAA5517883.1"/>
    </source>
</evidence>
<dbReference type="Gene3D" id="3.40.1440.60">
    <property type="entry name" value="PriA, 3(prime) DNA-binding domain"/>
    <property type="match status" value="1"/>
</dbReference>
<dbReference type="Pfam" id="PF17764">
    <property type="entry name" value="PriA_3primeBD"/>
    <property type="match status" value="1"/>
</dbReference>
<evidence type="ECO:0000256" key="3">
    <source>
        <dbReference type="ARBA" id="ARBA00023125"/>
    </source>
</evidence>
<protein>
    <submittedName>
        <fullName evidence="5">Primosomal protein N</fullName>
    </submittedName>
</protein>
<dbReference type="RefSeq" id="WP_345378181.1">
    <property type="nucleotide sequence ID" value="NZ_BAABRR010000001.1"/>
</dbReference>
<comment type="caution">
    <text evidence="5">The sequence shown here is derived from an EMBL/GenBank/DDBJ whole genome shotgun (WGS) entry which is preliminary data.</text>
</comment>
<proteinExistence type="predicted"/>
<organism evidence="5 6">
    <name type="scientific">Demequina sediminis</name>
    <dbReference type="NCBI Taxonomy" id="1930058"/>
    <lineage>
        <taxon>Bacteria</taxon>
        <taxon>Bacillati</taxon>
        <taxon>Actinomycetota</taxon>
        <taxon>Actinomycetes</taxon>
        <taxon>Micrococcales</taxon>
        <taxon>Demequinaceae</taxon>
        <taxon>Demequina</taxon>
    </lineage>
</organism>
<dbReference type="PANTHER" id="PTHR30580:SF0">
    <property type="entry name" value="PRIMOSOMAL PROTEIN N"/>
    <property type="match status" value="1"/>
</dbReference>
<dbReference type="EMBL" id="BAABRR010000001">
    <property type="protein sequence ID" value="GAA5517883.1"/>
    <property type="molecule type" value="Genomic_DNA"/>
</dbReference>
<dbReference type="InterPro" id="IPR027417">
    <property type="entry name" value="P-loop_NTPase"/>
</dbReference>
<dbReference type="PANTHER" id="PTHR30580">
    <property type="entry name" value="PRIMOSOMAL PROTEIN N"/>
    <property type="match status" value="1"/>
</dbReference>
<evidence type="ECO:0000313" key="6">
    <source>
        <dbReference type="Proteomes" id="UP001426770"/>
    </source>
</evidence>
<dbReference type="InterPro" id="IPR041222">
    <property type="entry name" value="PriA_3primeBD"/>
</dbReference>
<evidence type="ECO:0000256" key="1">
    <source>
        <dbReference type="ARBA" id="ARBA00022741"/>
    </source>
</evidence>
<gene>
    <name evidence="5" type="primary">priA</name>
    <name evidence="5" type="ORF">Lsed01_00299</name>
</gene>
<dbReference type="Gene3D" id="3.40.50.300">
    <property type="entry name" value="P-loop containing nucleotide triphosphate hydrolases"/>
    <property type="match status" value="1"/>
</dbReference>
<evidence type="ECO:0000256" key="2">
    <source>
        <dbReference type="ARBA" id="ARBA00022840"/>
    </source>
</evidence>
<sequence length="647" mass="68009">MCVDSAQPHLDRPFDYSIPDALRGVVDVGSRVRVRFAGRLINGVVTALSDSSDFEGTLAPIHSSSAMPSYTADAIAFAGQVARRYGGGLWDVLRLMAPPRVAAVEKRDWSGVDHDEQAYALAHEALAEEAAAVALDDASLAAGARLVWEAVPDPSRRHGLPIDALLSPAAAVAARGQTALVILPDARALAAAGDALVRAGLSRWNARSGGHFAVVHAEDGPAVRFGNYLAAMTGHARIVLGTRPAALQPVRGLGLLVMWDEASNVYEDPHAPYPHARTVAAMRADEAGAGMLLAGYAPSVEAMALVAHGWAERADVPRALVRTSTPLMTVIDDQKREAEGASGWHWMPGSVWRGARDALASGPVGIVVPRAGYVRATACARCGEWSSCTACGGPLRKESATATLRCGECDTPHPDWHCPECHSAATKQLRQGVERIAEQVRAMAGDAPVALSAGAVGTLPDGAVDEGFVVATPAALPAVAGGYARIVIVGADVPAGGGLGAELQALRWWLGIAALARPRGERGEVVAVGQLPPAVRDPMVAWTGAEAAWDAYGERADLGLPPMRRAIRLWGDPAIITLALSERVEGERLVRHTEVAIVPAKDGVFLLVTRRAAQSVVDALRRRQQDLSRAGEGELRLRVDAPLEPVS</sequence>
<name>A0ABP9WDI0_9MICO</name>
<dbReference type="InterPro" id="IPR042115">
    <property type="entry name" value="PriA_3primeBD_sf"/>
</dbReference>
<keyword evidence="6" id="KW-1185">Reference proteome</keyword>
<accession>A0ABP9WDI0</accession>
<keyword evidence="2" id="KW-0067">ATP-binding</keyword>